<dbReference type="GO" id="GO:0016740">
    <property type="term" value="F:transferase activity"/>
    <property type="evidence" value="ECO:0007669"/>
    <property type="project" value="UniProtKB-KW"/>
</dbReference>
<dbReference type="OMA" id="RICMMEE"/>
<dbReference type="PANTHER" id="PTHR46065:SF3">
    <property type="entry name" value="FI20425P1"/>
    <property type="match status" value="1"/>
</dbReference>
<keyword evidence="7" id="KW-0862">Zinc</keyword>
<keyword evidence="13" id="KW-1185">Reference proteome</keyword>
<dbReference type="EMBL" id="CAJJDP010000115">
    <property type="protein sequence ID" value="CAD8197803.1"/>
    <property type="molecule type" value="Genomic_DNA"/>
</dbReference>
<evidence type="ECO:0000256" key="3">
    <source>
        <dbReference type="ARBA" id="ARBA00022692"/>
    </source>
</evidence>
<keyword evidence="3 10" id="KW-0812">Transmembrane</keyword>
<sequence length="328" mass="38296">MHKIPLSIKIIRWQINNNQDKSYYSKFKKYYRCMNKSDFGIVGSSSPQKFNRLNQSQQLIPQECLTNCKQGFNSSPRKEKYKKQIKNIHYLKDNERKKPVWCNIYEYKMNATELEMSKKGRICRICMMEEETSRFIYPCKCKGSSQFVHEECFKSWILTKNIVEKVLKKDISCEVCSQKINMKLIIQDKVQFSIFKDIPKHQKVCWLIIFFLILLQITGASILAVLVGFHNFGVVAVITLLAGFSVALFFYLIAQVISSLSVEIIDQWIFSNYRGDKGPIMVDMQSQDPQSQQQLHCSPKSPKQRRKSCVPQFGGLQVIQFEQYPSEI</sequence>
<evidence type="ECO:0000256" key="2">
    <source>
        <dbReference type="ARBA" id="ARBA00022679"/>
    </source>
</evidence>
<dbReference type="InterPro" id="IPR011016">
    <property type="entry name" value="Znf_RING-CH"/>
</dbReference>
<dbReference type="Pfam" id="PF12906">
    <property type="entry name" value="RINGv"/>
    <property type="match status" value="1"/>
</dbReference>
<dbReference type="AlphaFoldDB" id="A0A8S1XAE3"/>
<evidence type="ECO:0000256" key="5">
    <source>
        <dbReference type="ARBA" id="ARBA00022771"/>
    </source>
</evidence>
<accession>A0A8S1XAE3</accession>
<keyword evidence="2" id="KW-0808">Transferase</keyword>
<organism evidence="12 13">
    <name type="scientific">Paramecium octaurelia</name>
    <dbReference type="NCBI Taxonomy" id="43137"/>
    <lineage>
        <taxon>Eukaryota</taxon>
        <taxon>Sar</taxon>
        <taxon>Alveolata</taxon>
        <taxon>Ciliophora</taxon>
        <taxon>Intramacronucleata</taxon>
        <taxon>Oligohymenophorea</taxon>
        <taxon>Peniculida</taxon>
        <taxon>Parameciidae</taxon>
        <taxon>Paramecium</taxon>
    </lineage>
</organism>
<dbReference type="SMART" id="SM00744">
    <property type="entry name" value="RINGv"/>
    <property type="match status" value="1"/>
</dbReference>
<comment type="subcellular location">
    <subcellularLocation>
        <location evidence="1">Membrane</location>
    </subcellularLocation>
</comment>
<keyword evidence="8 10" id="KW-1133">Transmembrane helix</keyword>
<evidence type="ECO:0000256" key="9">
    <source>
        <dbReference type="ARBA" id="ARBA00023136"/>
    </source>
</evidence>
<dbReference type="OrthoDB" id="412381at2759"/>
<gene>
    <name evidence="12" type="ORF">POCTA_138.1.T1150083</name>
</gene>
<keyword evidence="5" id="KW-0863">Zinc-finger</keyword>
<evidence type="ECO:0000256" key="8">
    <source>
        <dbReference type="ARBA" id="ARBA00022989"/>
    </source>
</evidence>
<feature type="domain" description="RING-CH-type" evidence="11">
    <location>
        <begin position="115"/>
        <end position="183"/>
    </location>
</feature>
<evidence type="ECO:0000256" key="7">
    <source>
        <dbReference type="ARBA" id="ARBA00022833"/>
    </source>
</evidence>
<dbReference type="CDD" id="cd16495">
    <property type="entry name" value="RING_CH-C4HC3_MARCH"/>
    <property type="match status" value="1"/>
</dbReference>
<feature type="transmembrane region" description="Helical" evidence="10">
    <location>
        <begin position="232"/>
        <end position="254"/>
    </location>
</feature>
<dbReference type="Proteomes" id="UP000683925">
    <property type="component" value="Unassembled WGS sequence"/>
</dbReference>
<name>A0A8S1XAE3_PAROT</name>
<feature type="transmembrane region" description="Helical" evidence="10">
    <location>
        <begin position="204"/>
        <end position="226"/>
    </location>
</feature>
<evidence type="ECO:0000256" key="10">
    <source>
        <dbReference type="SAM" id="Phobius"/>
    </source>
</evidence>
<dbReference type="PANTHER" id="PTHR46065">
    <property type="entry name" value="E3 UBIQUITIN-PROTEIN LIGASE MARCH 2/3 FAMILY MEMBER"/>
    <property type="match status" value="1"/>
</dbReference>
<evidence type="ECO:0000313" key="12">
    <source>
        <dbReference type="EMBL" id="CAD8197803.1"/>
    </source>
</evidence>
<comment type="caution">
    <text evidence="12">The sequence shown here is derived from an EMBL/GenBank/DDBJ whole genome shotgun (WGS) entry which is preliminary data.</text>
</comment>
<keyword evidence="4" id="KW-0479">Metal-binding</keyword>
<keyword evidence="6" id="KW-0833">Ubl conjugation pathway</keyword>
<protein>
    <recommendedName>
        <fullName evidence="11">RING-CH-type domain-containing protein</fullName>
    </recommendedName>
</protein>
<keyword evidence="9 10" id="KW-0472">Membrane</keyword>
<evidence type="ECO:0000256" key="4">
    <source>
        <dbReference type="ARBA" id="ARBA00022723"/>
    </source>
</evidence>
<dbReference type="GO" id="GO:0008270">
    <property type="term" value="F:zinc ion binding"/>
    <property type="evidence" value="ECO:0007669"/>
    <property type="project" value="UniProtKB-KW"/>
</dbReference>
<dbReference type="GO" id="GO:0016020">
    <property type="term" value="C:membrane"/>
    <property type="evidence" value="ECO:0007669"/>
    <property type="project" value="UniProtKB-SubCell"/>
</dbReference>
<evidence type="ECO:0000256" key="1">
    <source>
        <dbReference type="ARBA" id="ARBA00004370"/>
    </source>
</evidence>
<evidence type="ECO:0000313" key="13">
    <source>
        <dbReference type="Proteomes" id="UP000683925"/>
    </source>
</evidence>
<proteinExistence type="predicted"/>
<evidence type="ECO:0000259" key="11">
    <source>
        <dbReference type="PROSITE" id="PS51292"/>
    </source>
</evidence>
<dbReference type="PROSITE" id="PS51292">
    <property type="entry name" value="ZF_RING_CH"/>
    <property type="match status" value="1"/>
</dbReference>
<evidence type="ECO:0000256" key="6">
    <source>
        <dbReference type="ARBA" id="ARBA00022786"/>
    </source>
</evidence>
<reference evidence="12" key="1">
    <citation type="submission" date="2021-01" db="EMBL/GenBank/DDBJ databases">
        <authorList>
            <consortium name="Genoscope - CEA"/>
            <person name="William W."/>
        </authorList>
    </citation>
    <scope>NUCLEOTIDE SEQUENCE</scope>
</reference>